<accession>A0ABZ0S753</accession>
<reference evidence="2 3" key="1">
    <citation type="journal article" date="2023" name="Microorganisms">
        <title>Thiorhodovibrio frisius and Trv. litoralis spp. nov., Two Novel Members from a Clade of Fastidious Purple Sulfur Bacteria That Exhibit Unique Red-Shifted Light-Harvesting Capabilities.</title>
        <authorList>
            <person name="Methner A."/>
            <person name="Kuzyk S.B."/>
            <person name="Petersen J."/>
            <person name="Bauer S."/>
            <person name="Brinkmann H."/>
            <person name="Sichau K."/>
            <person name="Wanner G."/>
            <person name="Wolf J."/>
            <person name="Neumann-Schaal M."/>
            <person name="Henke P."/>
            <person name="Tank M."/>
            <person name="Sproer C."/>
            <person name="Bunk B."/>
            <person name="Overmann J."/>
        </authorList>
    </citation>
    <scope>NUCLEOTIDE SEQUENCE [LARGE SCALE GENOMIC DNA]</scope>
    <source>
        <strain evidence="2 3">DSM 6702</strain>
    </source>
</reference>
<feature type="signal peptide" evidence="1">
    <location>
        <begin position="1"/>
        <end position="26"/>
    </location>
</feature>
<name>A0ABZ0S753_9GAMM</name>
<gene>
    <name evidence="2" type="ORF">Thiowin_01101</name>
</gene>
<evidence type="ECO:0000256" key="1">
    <source>
        <dbReference type="SAM" id="SignalP"/>
    </source>
</evidence>
<dbReference type="Proteomes" id="UP001432180">
    <property type="component" value="Chromosome"/>
</dbReference>
<sequence length="259" mass="28062">MARCLPTLLWLLPVLLPGLSSHGALANPPLSTYEPPRVYLDQANVPRAKGLALDAALTKGWQVAVSQRDHSVFETLIHESRDVGGGADAPPVPVLLRIRADFIRDAGGVLVSLAATEIRSPGTRAEVQRDVTQNYRVNLENALGSLRQQWEEFALGGRPSRQPQALEMSIRGGRRQAPRRPAVARAAASEQASPVTGQWSYEAERLAGQYGCQVSERGATLFGDRAESDATGHEVHRVSCDNRSALLVRCDSEGCRIAQ</sequence>
<keyword evidence="1" id="KW-0732">Signal</keyword>
<dbReference type="EMBL" id="CP121472">
    <property type="protein sequence ID" value="WPL16154.1"/>
    <property type="molecule type" value="Genomic_DNA"/>
</dbReference>
<evidence type="ECO:0000313" key="2">
    <source>
        <dbReference type="EMBL" id="WPL16154.1"/>
    </source>
</evidence>
<organism evidence="2 3">
    <name type="scientific">Thiorhodovibrio winogradskyi</name>
    <dbReference type="NCBI Taxonomy" id="77007"/>
    <lineage>
        <taxon>Bacteria</taxon>
        <taxon>Pseudomonadati</taxon>
        <taxon>Pseudomonadota</taxon>
        <taxon>Gammaproteobacteria</taxon>
        <taxon>Chromatiales</taxon>
        <taxon>Chromatiaceae</taxon>
        <taxon>Thiorhodovibrio</taxon>
    </lineage>
</organism>
<evidence type="ECO:0000313" key="3">
    <source>
        <dbReference type="Proteomes" id="UP001432180"/>
    </source>
</evidence>
<protein>
    <recommendedName>
        <fullName evidence="4">Lipoprotein</fullName>
    </recommendedName>
</protein>
<feature type="chain" id="PRO_5047549955" description="Lipoprotein" evidence="1">
    <location>
        <begin position="27"/>
        <end position="259"/>
    </location>
</feature>
<evidence type="ECO:0008006" key="4">
    <source>
        <dbReference type="Google" id="ProtNLM"/>
    </source>
</evidence>
<keyword evidence="3" id="KW-1185">Reference proteome</keyword>
<proteinExistence type="predicted"/>
<dbReference type="RefSeq" id="WP_328986700.1">
    <property type="nucleotide sequence ID" value="NZ_CP121472.1"/>
</dbReference>